<evidence type="ECO:0000313" key="1">
    <source>
        <dbReference type="EMBL" id="TWT65094.1"/>
    </source>
</evidence>
<gene>
    <name evidence="1" type="ORF">CA85_34400</name>
</gene>
<dbReference type="AlphaFoldDB" id="A0A5C5XQC3"/>
<reference evidence="1 2" key="1">
    <citation type="submission" date="2019-02" db="EMBL/GenBank/DDBJ databases">
        <title>Deep-cultivation of Planctomycetes and their phenomic and genomic characterization uncovers novel biology.</title>
        <authorList>
            <person name="Wiegand S."/>
            <person name="Jogler M."/>
            <person name="Boedeker C."/>
            <person name="Pinto D."/>
            <person name="Vollmers J."/>
            <person name="Rivas-Marin E."/>
            <person name="Kohn T."/>
            <person name="Peeters S.H."/>
            <person name="Heuer A."/>
            <person name="Rast P."/>
            <person name="Oberbeckmann S."/>
            <person name="Bunk B."/>
            <person name="Jeske O."/>
            <person name="Meyerdierks A."/>
            <person name="Storesund J.E."/>
            <person name="Kallscheuer N."/>
            <person name="Luecker S."/>
            <person name="Lage O.M."/>
            <person name="Pohl T."/>
            <person name="Merkel B.J."/>
            <person name="Hornburger P."/>
            <person name="Mueller R.-W."/>
            <person name="Bruemmer F."/>
            <person name="Labrenz M."/>
            <person name="Spormann A.M."/>
            <person name="Op Den Camp H."/>
            <person name="Overmann J."/>
            <person name="Amann R."/>
            <person name="Jetten M.S.M."/>
            <person name="Mascher T."/>
            <person name="Medema M.H."/>
            <person name="Devos D.P."/>
            <person name="Kaster A.-K."/>
            <person name="Ovreas L."/>
            <person name="Rohde M."/>
            <person name="Galperin M.Y."/>
            <person name="Jogler C."/>
        </authorList>
    </citation>
    <scope>NUCLEOTIDE SEQUENCE [LARGE SCALE GENOMIC DNA]</scope>
    <source>
        <strain evidence="1 2">CA85</strain>
    </source>
</reference>
<comment type="caution">
    <text evidence="1">The sequence shown here is derived from an EMBL/GenBank/DDBJ whole genome shotgun (WGS) entry which is preliminary data.</text>
</comment>
<sequence>MIHTIGDDNRLISLLGHELRLRGTLPAEGSTSEIVLFVEQSSVDYINRLQDSFYGSSDFATPVVVPHLKNIGSTRNDTETDNHEDLSAVKPSVHDYLERSMAEFRGVTASRNVRPSRVSAVGIIGSEWADENLILKKARQVFPTATFFTMEVDARFNPISQASRNLPLCSAHASVG</sequence>
<evidence type="ECO:0000313" key="2">
    <source>
        <dbReference type="Proteomes" id="UP000318053"/>
    </source>
</evidence>
<dbReference type="EMBL" id="SJPK01000008">
    <property type="protein sequence ID" value="TWT65094.1"/>
    <property type="molecule type" value="Genomic_DNA"/>
</dbReference>
<keyword evidence="2" id="KW-1185">Reference proteome</keyword>
<name>A0A5C5XQC3_9BACT</name>
<protein>
    <submittedName>
        <fullName evidence="1">Uncharacterized protein</fullName>
    </submittedName>
</protein>
<dbReference type="Proteomes" id="UP000318053">
    <property type="component" value="Unassembled WGS sequence"/>
</dbReference>
<proteinExistence type="predicted"/>
<organism evidence="1 2">
    <name type="scientific">Allorhodopirellula solitaria</name>
    <dbReference type="NCBI Taxonomy" id="2527987"/>
    <lineage>
        <taxon>Bacteria</taxon>
        <taxon>Pseudomonadati</taxon>
        <taxon>Planctomycetota</taxon>
        <taxon>Planctomycetia</taxon>
        <taxon>Pirellulales</taxon>
        <taxon>Pirellulaceae</taxon>
        <taxon>Allorhodopirellula</taxon>
    </lineage>
</organism>
<dbReference type="RefSeq" id="WP_146392344.1">
    <property type="nucleotide sequence ID" value="NZ_SJPK01000008.1"/>
</dbReference>
<accession>A0A5C5XQC3</accession>
<dbReference type="OrthoDB" id="242611at2"/>